<protein>
    <submittedName>
        <fullName evidence="1">Uncharacterized protein</fullName>
    </submittedName>
</protein>
<organism evidence="1 2">
    <name type="scientific">Corallococcus exercitus</name>
    <dbReference type="NCBI Taxonomy" id="2316736"/>
    <lineage>
        <taxon>Bacteria</taxon>
        <taxon>Pseudomonadati</taxon>
        <taxon>Myxococcota</taxon>
        <taxon>Myxococcia</taxon>
        <taxon>Myxococcales</taxon>
        <taxon>Cystobacterineae</taxon>
        <taxon>Myxococcaceae</taxon>
        <taxon>Corallococcus</taxon>
    </lineage>
</organism>
<accession>A0A7Y4KSC5</accession>
<name>A0A7Y4KSC5_9BACT</name>
<dbReference type="AlphaFoldDB" id="A0A7Y4KSC5"/>
<dbReference type="OrthoDB" id="5382823at2"/>
<dbReference type="EMBL" id="JABFJV010000386">
    <property type="protein sequence ID" value="NOK38922.1"/>
    <property type="molecule type" value="Genomic_DNA"/>
</dbReference>
<keyword evidence="2" id="KW-1185">Reference proteome</keyword>
<sequence length="104" mass="11012">MAIPVLTIAVSGRTRIVLVNEAGRELRVLTARIPGEECVFEKVPVHGRVVCQGRANADGYLSIDLELTDGGKTGLESTAFVNPLIGLRGVVTVNADGGIRVQED</sequence>
<reference evidence="1 2" key="1">
    <citation type="submission" date="2020-05" db="EMBL/GenBank/DDBJ databases">
        <authorList>
            <person name="Whitworth D."/>
        </authorList>
    </citation>
    <scope>NUCLEOTIDE SEQUENCE [LARGE SCALE GENOMIC DNA]</scope>
    <source>
        <strain evidence="1 2">AB043B</strain>
    </source>
</reference>
<proteinExistence type="predicted"/>
<dbReference type="Proteomes" id="UP000563426">
    <property type="component" value="Unassembled WGS sequence"/>
</dbReference>
<evidence type="ECO:0000313" key="2">
    <source>
        <dbReference type="Proteomes" id="UP000563426"/>
    </source>
</evidence>
<gene>
    <name evidence="1" type="ORF">HMI49_37625</name>
</gene>
<dbReference type="RefSeq" id="WP_147441902.1">
    <property type="nucleotide sequence ID" value="NZ_RAVW01000077.1"/>
</dbReference>
<evidence type="ECO:0000313" key="1">
    <source>
        <dbReference type="EMBL" id="NOK38922.1"/>
    </source>
</evidence>
<comment type="caution">
    <text evidence="1">The sequence shown here is derived from an EMBL/GenBank/DDBJ whole genome shotgun (WGS) entry which is preliminary data.</text>
</comment>